<feature type="short sequence motif" description="DGA/G" evidence="4">
    <location>
        <begin position="205"/>
        <end position="207"/>
    </location>
</feature>
<keyword evidence="1 4" id="KW-0378">Hydrolase</keyword>
<dbReference type="InterPro" id="IPR002641">
    <property type="entry name" value="PNPLA_dom"/>
</dbReference>
<evidence type="ECO:0000256" key="1">
    <source>
        <dbReference type="ARBA" id="ARBA00022801"/>
    </source>
</evidence>
<feature type="signal peptide" evidence="5">
    <location>
        <begin position="1"/>
        <end position="18"/>
    </location>
</feature>
<dbReference type="STRING" id="929556.Solca_2364"/>
<reference evidence="7" key="1">
    <citation type="submission" date="2012-02" db="EMBL/GenBank/DDBJ databases">
        <title>The complete genome of Solitalea canadensis DSM 3403.</title>
        <authorList>
            <consortium name="US DOE Joint Genome Institute (JGI-PGF)"/>
            <person name="Lucas S."/>
            <person name="Copeland A."/>
            <person name="Lapidus A."/>
            <person name="Glavina del Rio T."/>
            <person name="Dalin E."/>
            <person name="Tice H."/>
            <person name="Bruce D."/>
            <person name="Goodwin L."/>
            <person name="Pitluck S."/>
            <person name="Peters L."/>
            <person name="Ovchinnikova G."/>
            <person name="Lu M."/>
            <person name="Kyrpides N."/>
            <person name="Mavromatis K."/>
            <person name="Ivanova N."/>
            <person name="Brettin T."/>
            <person name="Detter J.C."/>
            <person name="Han C."/>
            <person name="Larimer F."/>
            <person name="Land M."/>
            <person name="Hauser L."/>
            <person name="Markowitz V."/>
            <person name="Cheng J.-F."/>
            <person name="Hugenholtz P."/>
            <person name="Woyke T."/>
            <person name="Wu D."/>
            <person name="Spring S."/>
            <person name="Schroeder M."/>
            <person name="Kopitz M."/>
            <person name="Brambilla E."/>
            <person name="Klenk H.-P."/>
            <person name="Eisen J.A."/>
        </authorList>
    </citation>
    <scope>NUCLEOTIDE SEQUENCE</scope>
    <source>
        <strain evidence="7">DSM 3403</strain>
    </source>
</reference>
<evidence type="ECO:0000256" key="4">
    <source>
        <dbReference type="PROSITE-ProRule" id="PRU01161"/>
    </source>
</evidence>
<sequence>MKNYLLFILLFLSSSVVAQKVGVVLSGGGAKGLAHIGLLKALEENNIPIDYIAGTSMGGIVASMYAAGYSPSQIEYIATSADFQDWVNGRFKSDYKLFYKNKPDNPSFVTARIAVDSSFQFKLRSNLINDIPLNFALLELLSQASASANYNFDSLFVPFRCVVSDVFSQEPIYLSKGNLSDAVRGTMTVPFVYRPIKINDKYVFDGGVYNNFPADVMKDDFDPDIMIGCNVSSKIYNDYPKEIDERLMSRFAVFLFLSKSDSTKLGKNGIYVQPDLKGFSVTNFEPVEALIKRGYEAAMKNMDSIKARIKGRSVPEELDSKRLAFIRKNKIDSIREVRITGANSKQRAYIEDVLGKRSGAIDMLQLKKGYYKLMADDNFETVYPRIENDSLKKTYNFDLNVKPDRNFKIDLGGNLSSRPISNFFLGLQYNFVNRESYTFCTNFYSGRFYESMNLGSRIDIGAKTPTFIEINYTYNHWDYFRNSEIFVENKNAVPLNQSDKLLALRFGFPYKGNTRLVFEGGFFRNFDKYSPYNDFNASDVLDQTVFNGQKISFILERNTLNRKQYASSGSLTLLSLSYINGNEDYDPGSVSIVPALNGERREWLAFRVTSDRYFSISKNYSFGYAAEALISNQPTLATYKASLVEQPAAYPLQDSRSLFLANFRAYNFINVGLRSVYTFKRNLDFRVEGYGFIPFDQLQEGFNQQAAVTEPNQYFRLAATAGAVYRSIVGPIGLSVNYYDDPQKRWGVLLHLGYILYNKKSLE</sequence>
<feature type="short sequence motif" description="GXGXXG" evidence="4">
    <location>
        <begin position="27"/>
        <end position="32"/>
    </location>
</feature>
<dbReference type="InterPro" id="IPR050301">
    <property type="entry name" value="NTE"/>
</dbReference>
<dbReference type="OrthoDB" id="9770965at2"/>
<feature type="chain" id="PRO_5003614546" evidence="5">
    <location>
        <begin position="19"/>
        <end position="763"/>
    </location>
</feature>
<evidence type="ECO:0000256" key="5">
    <source>
        <dbReference type="SAM" id="SignalP"/>
    </source>
</evidence>
<dbReference type="PANTHER" id="PTHR14226:SF29">
    <property type="entry name" value="NEUROPATHY TARGET ESTERASE SWS"/>
    <property type="match status" value="1"/>
</dbReference>
<dbReference type="PANTHER" id="PTHR14226">
    <property type="entry name" value="NEUROPATHY TARGET ESTERASE/SWISS CHEESE D.MELANOGASTER"/>
    <property type="match status" value="1"/>
</dbReference>
<evidence type="ECO:0000256" key="2">
    <source>
        <dbReference type="ARBA" id="ARBA00022963"/>
    </source>
</evidence>
<evidence type="ECO:0000313" key="8">
    <source>
        <dbReference type="Proteomes" id="UP000007590"/>
    </source>
</evidence>
<feature type="domain" description="PNPLA" evidence="6">
    <location>
        <begin position="23"/>
        <end position="218"/>
    </location>
</feature>
<keyword evidence="2 4" id="KW-0442">Lipid degradation</keyword>
<keyword evidence="5" id="KW-0732">Signal</keyword>
<accession>H8KUI1</accession>
<dbReference type="SUPFAM" id="SSF52151">
    <property type="entry name" value="FabD/lysophospholipase-like"/>
    <property type="match status" value="1"/>
</dbReference>
<dbReference type="AlphaFoldDB" id="H8KUI1"/>
<dbReference type="Pfam" id="PF01734">
    <property type="entry name" value="Patatin"/>
    <property type="match status" value="1"/>
</dbReference>
<keyword evidence="3 4" id="KW-0443">Lipid metabolism</keyword>
<evidence type="ECO:0000313" key="7">
    <source>
        <dbReference type="EMBL" id="AFD07405.1"/>
    </source>
</evidence>
<gene>
    <name evidence="7" type="ordered locus">Solca_2364</name>
</gene>
<dbReference type="GO" id="GO:0016042">
    <property type="term" value="P:lipid catabolic process"/>
    <property type="evidence" value="ECO:0007669"/>
    <property type="project" value="UniProtKB-UniRule"/>
</dbReference>
<dbReference type="eggNOG" id="COG1752">
    <property type="taxonomic scope" value="Bacteria"/>
</dbReference>
<keyword evidence="8" id="KW-1185">Reference proteome</keyword>
<dbReference type="HOGENOM" id="CLU_021030_0_0_10"/>
<dbReference type="RefSeq" id="WP_014680632.1">
    <property type="nucleotide sequence ID" value="NC_017770.1"/>
</dbReference>
<dbReference type="CDD" id="cd07205">
    <property type="entry name" value="Pat_PNPLA6_PNPLA7_NTE1_like"/>
    <property type="match status" value="1"/>
</dbReference>
<dbReference type="EMBL" id="CP003349">
    <property type="protein sequence ID" value="AFD07405.1"/>
    <property type="molecule type" value="Genomic_DNA"/>
</dbReference>
<dbReference type="InterPro" id="IPR016035">
    <property type="entry name" value="Acyl_Trfase/lysoPLipase"/>
</dbReference>
<protein>
    <submittedName>
        <fullName evidence="7">Putative esterase of the alpha-beta hydrolase superfamily</fullName>
    </submittedName>
</protein>
<dbReference type="PROSITE" id="PS51635">
    <property type="entry name" value="PNPLA"/>
    <property type="match status" value="1"/>
</dbReference>
<dbReference type="Proteomes" id="UP000007590">
    <property type="component" value="Chromosome"/>
</dbReference>
<evidence type="ECO:0000259" key="6">
    <source>
        <dbReference type="PROSITE" id="PS51635"/>
    </source>
</evidence>
<feature type="short sequence motif" description="GXSXG" evidence="4">
    <location>
        <begin position="54"/>
        <end position="58"/>
    </location>
</feature>
<feature type="active site" description="Nucleophile" evidence="4">
    <location>
        <position position="56"/>
    </location>
</feature>
<organism evidence="7 8">
    <name type="scientific">Solitalea canadensis (strain ATCC 29591 / DSM 3403 / JCM 21819 / LMG 8368 / NBRC 15130 / NCIMB 12057 / USAM 9D)</name>
    <name type="common">Flexibacter canadensis</name>
    <dbReference type="NCBI Taxonomy" id="929556"/>
    <lineage>
        <taxon>Bacteria</taxon>
        <taxon>Pseudomonadati</taxon>
        <taxon>Bacteroidota</taxon>
        <taxon>Sphingobacteriia</taxon>
        <taxon>Sphingobacteriales</taxon>
        <taxon>Sphingobacteriaceae</taxon>
        <taxon>Solitalea</taxon>
    </lineage>
</organism>
<dbReference type="GO" id="GO:0016787">
    <property type="term" value="F:hydrolase activity"/>
    <property type="evidence" value="ECO:0007669"/>
    <property type="project" value="UniProtKB-UniRule"/>
</dbReference>
<dbReference type="KEGG" id="scn:Solca_2364"/>
<proteinExistence type="predicted"/>
<name>H8KUI1_SOLCM</name>
<dbReference type="Gene3D" id="3.40.1090.10">
    <property type="entry name" value="Cytosolic phospholipase A2 catalytic domain"/>
    <property type="match status" value="2"/>
</dbReference>
<feature type="active site" description="Proton acceptor" evidence="4">
    <location>
        <position position="205"/>
    </location>
</feature>
<evidence type="ECO:0000256" key="3">
    <source>
        <dbReference type="ARBA" id="ARBA00023098"/>
    </source>
</evidence>